<organism evidence="1 2">
    <name type="scientific">Entomophthora muscae</name>
    <dbReference type="NCBI Taxonomy" id="34485"/>
    <lineage>
        <taxon>Eukaryota</taxon>
        <taxon>Fungi</taxon>
        <taxon>Fungi incertae sedis</taxon>
        <taxon>Zoopagomycota</taxon>
        <taxon>Entomophthoromycotina</taxon>
        <taxon>Entomophthoromycetes</taxon>
        <taxon>Entomophthorales</taxon>
        <taxon>Entomophthoraceae</taxon>
        <taxon>Entomophthora</taxon>
    </lineage>
</organism>
<dbReference type="EMBL" id="QTSX02007311">
    <property type="protein sequence ID" value="KAJ9048853.1"/>
    <property type="molecule type" value="Genomic_DNA"/>
</dbReference>
<dbReference type="Proteomes" id="UP001165960">
    <property type="component" value="Unassembled WGS sequence"/>
</dbReference>
<evidence type="ECO:0000313" key="1">
    <source>
        <dbReference type="EMBL" id="KAJ9048853.1"/>
    </source>
</evidence>
<keyword evidence="2" id="KW-1185">Reference proteome</keyword>
<comment type="caution">
    <text evidence="1">The sequence shown here is derived from an EMBL/GenBank/DDBJ whole genome shotgun (WGS) entry which is preliminary data.</text>
</comment>
<evidence type="ECO:0000313" key="2">
    <source>
        <dbReference type="Proteomes" id="UP001165960"/>
    </source>
</evidence>
<reference evidence="1" key="1">
    <citation type="submission" date="2022-04" db="EMBL/GenBank/DDBJ databases">
        <title>Genome of the entomopathogenic fungus Entomophthora muscae.</title>
        <authorList>
            <person name="Elya C."/>
            <person name="Lovett B.R."/>
            <person name="Lee E."/>
            <person name="Macias A.M."/>
            <person name="Hajek A.E."/>
            <person name="De Bivort B.L."/>
            <person name="Kasson M.T."/>
            <person name="De Fine Licht H.H."/>
            <person name="Stajich J.E."/>
        </authorList>
    </citation>
    <scope>NUCLEOTIDE SEQUENCE</scope>
    <source>
        <strain evidence="1">Berkeley</strain>
    </source>
</reference>
<proteinExistence type="predicted"/>
<protein>
    <submittedName>
        <fullName evidence="1">Uncharacterized protein</fullName>
    </submittedName>
</protein>
<sequence length="315" mass="34860">MKLFSYGLATLPLGVMGISGQNDFADVIQDLTNLPADKNFSSRGMSLDARSISSEKRISQAKEGLIVRLVQYTAAAYCADFVIKAWSCSFCRSLQNVELISVQDDFWNGQKGYVAVDHTLSAIVVVFRGSSDIQNWVSDFDMAKTSFDIGVPNIKVHRGFLQYSNGITPKTIPVVQPLIAKYTNYTLIITGHSLGAAVASIASIQFQKALNIPWFNITLVTFGQPRVGNLPFAQWMNSRNTTMLRVVNNRDIVPHVPPYNDGYVHHNREILLTPGLTQSCTSTSPEDPNCANSKVPYLDVLDHISYLDVNFTLLC</sequence>
<name>A0ACC2RFJ7_9FUNG</name>
<accession>A0ACC2RFJ7</accession>
<gene>
    <name evidence="1" type="ORF">DSO57_1030576</name>
</gene>